<dbReference type="PANTHER" id="PTHR10947:SF0">
    <property type="entry name" value="PHENYLALANINE--TRNA LIGASE BETA SUBUNIT"/>
    <property type="match status" value="1"/>
</dbReference>
<keyword evidence="6 15" id="KW-0436">Ligase</keyword>
<dbReference type="Pfam" id="PF03484">
    <property type="entry name" value="B5"/>
    <property type="match status" value="1"/>
</dbReference>
<evidence type="ECO:0000256" key="1">
    <source>
        <dbReference type="ARBA" id="ARBA00004496"/>
    </source>
</evidence>
<dbReference type="NCBIfam" id="TIGR00472">
    <property type="entry name" value="pheT_bact"/>
    <property type="match status" value="1"/>
</dbReference>
<dbReference type="EMBL" id="QRDP01000004">
    <property type="protein sequence ID" value="RED17131.1"/>
    <property type="molecule type" value="Genomic_DNA"/>
</dbReference>
<evidence type="ECO:0000256" key="11">
    <source>
        <dbReference type="ARBA" id="ARBA00022884"/>
    </source>
</evidence>
<feature type="domain" description="TRNA-binding" evidence="18">
    <location>
        <begin position="39"/>
        <end position="151"/>
    </location>
</feature>
<dbReference type="PROSITE" id="PS50886">
    <property type="entry name" value="TRBD"/>
    <property type="match status" value="1"/>
</dbReference>
<dbReference type="RefSeq" id="WP_116236441.1">
    <property type="nucleotide sequence ID" value="NZ_QRDP01000004.1"/>
</dbReference>
<dbReference type="PANTHER" id="PTHR10947">
    <property type="entry name" value="PHENYLALANYL-TRNA SYNTHETASE BETA CHAIN AND LEUCINE-RICH REPEAT-CONTAINING PROTEIN 47"/>
    <property type="match status" value="1"/>
</dbReference>
<dbReference type="InterPro" id="IPR009061">
    <property type="entry name" value="DNA-bd_dom_put_sf"/>
</dbReference>
<keyword evidence="13 15" id="KW-0030">Aminoacyl-tRNA synthetase</keyword>
<dbReference type="Gene3D" id="3.50.40.10">
    <property type="entry name" value="Phenylalanyl-trna Synthetase, Chain B, domain 3"/>
    <property type="match status" value="1"/>
</dbReference>
<dbReference type="CDD" id="cd00769">
    <property type="entry name" value="PheRS_beta_core"/>
    <property type="match status" value="1"/>
</dbReference>
<name>A0A3D9FJ51_9SPHN</name>
<dbReference type="Gene3D" id="3.30.70.380">
    <property type="entry name" value="Ferrodoxin-fold anticodon-binding domain"/>
    <property type="match status" value="1"/>
</dbReference>
<proteinExistence type="inferred from homology"/>
<reference evidence="21 22" key="1">
    <citation type="submission" date="2018-07" db="EMBL/GenBank/DDBJ databases">
        <title>Genomic Encyclopedia of Type Strains, Phase IV (KMG-IV): sequencing the most valuable type-strain genomes for metagenomic binning, comparative biology and taxonomic classification.</title>
        <authorList>
            <person name="Goeker M."/>
        </authorList>
    </citation>
    <scope>NUCLEOTIDE SEQUENCE [LARGE SCALE GENOMIC DNA]</scope>
    <source>
        <strain evidence="21 22">DSM 26725</strain>
    </source>
</reference>
<feature type="binding site" evidence="15">
    <location>
        <position position="466"/>
    </location>
    <ligand>
        <name>Mg(2+)</name>
        <dbReference type="ChEBI" id="CHEBI:18420"/>
        <note>shared with alpha subunit</note>
    </ligand>
</feature>
<dbReference type="Pfam" id="PF17759">
    <property type="entry name" value="tRNA_synthFbeta"/>
    <property type="match status" value="1"/>
</dbReference>
<feature type="region of interest" description="Disordered" evidence="17">
    <location>
        <begin position="483"/>
        <end position="502"/>
    </location>
</feature>
<evidence type="ECO:0000256" key="5">
    <source>
        <dbReference type="ARBA" id="ARBA00022555"/>
    </source>
</evidence>
<keyword evidence="22" id="KW-1185">Reference proteome</keyword>
<dbReference type="InterPro" id="IPR041616">
    <property type="entry name" value="PheRS_beta_core"/>
</dbReference>
<dbReference type="PROSITE" id="PS51483">
    <property type="entry name" value="B5"/>
    <property type="match status" value="1"/>
</dbReference>
<protein>
    <recommendedName>
        <fullName evidence="15">Phenylalanine--tRNA ligase beta subunit</fullName>
        <ecNumber evidence="15">6.1.1.20</ecNumber>
    </recommendedName>
    <alternativeName>
        <fullName evidence="15">Phenylalanyl-tRNA synthetase beta subunit</fullName>
        <shortName evidence="15">PheRS</shortName>
    </alternativeName>
</protein>
<evidence type="ECO:0000256" key="16">
    <source>
        <dbReference type="PROSITE-ProRule" id="PRU00209"/>
    </source>
</evidence>
<dbReference type="SMART" id="SM00873">
    <property type="entry name" value="B3_4"/>
    <property type="match status" value="1"/>
</dbReference>
<dbReference type="AlphaFoldDB" id="A0A3D9FJ51"/>
<comment type="caution">
    <text evidence="21">The sequence shown here is derived from an EMBL/GenBank/DDBJ whole genome shotgun (WGS) entry which is preliminary data.</text>
</comment>
<evidence type="ECO:0000259" key="20">
    <source>
        <dbReference type="PROSITE" id="PS51483"/>
    </source>
</evidence>
<comment type="catalytic activity">
    <reaction evidence="14 15">
        <text>tRNA(Phe) + L-phenylalanine + ATP = L-phenylalanyl-tRNA(Phe) + AMP + diphosphate + H(+)</text>
        <dbReference type="Rhea" id="RHEA:19413"/>
        <dbReference type="Rhea" id="RHEA-COMP:9668"/>
        <dbReference type="Rhea" id="RHEA-COMP:9699"/>
        <dbReference type="ChEBI" id="CHEBI:15378"/>
        <dbReference type="ChEBI" id="CHEBI:30616"/>
        <dbReference type="ChEBI" id="CHEBI:33019"/>
        <dbReference type="ChEBI" id="CHEBI:58095"/>
        <dbReference type="ChEBI" id="CHEBI:78442"/>
        <dbReference type="ChEBI" id="CHEBI:78531"/>
        <dbReference type="ChEBI" id="CHEBI:456215"/>
        <dbReference type="EC" id="6.1.1.20"/>
    </reaction>
</comment>
<comment type="cofactor">
    <cofactor evidence="15">
        <name>Mg(2+)</name>
        <dbReference type="ChEBI" id="CHEBI:18420"/>
    </cofactor>
    <text evidence="15">Binds 2 magnesium ions per tetramer.</text>
</comment>
<dbReference type="SUPFAM" id="SSF46955">
    <property type="entry name" value="Putative DNA-binding domain"/>
    <property type="match status" value="1"/>
</dbReference>
<dbReference type="InterPro" id="IPR012340">
    <property type="entry name" value="NA-bd_OB-fold"/>
</dbReference>
<evidence type="ECO:0000259" key="18">
    <source>
        <dbReference type="PROSITE" id="PS50886"/>
    </source>
</evidence>
<feature type="domain" description="B5" evidence="20">
    <location>
        <begin position="401"/>
        <end position="479"/>
    </location>
</feature>
<dbReference type="InterPro" id="IPR005147">
    <property type="entry name" value="tRNA_synthase_B5-dom"/>
</dbReference>
<evidence type="ECO:0000256" key="14">
    <source>
        <dbReference type="ARBA" id="ARBA00049255"/>
    </source>
</evidence>
<dbReference type="GO" id="GO:0006432">
    <property type="term" value="P:phenylalanyl-tRNA aminoacylation"/>
    <property type="evidence" value="ECO:0007669"/>
    <property type="project" value="UniProtKB-UniRule"/>
</dbReference>
<evidence type="ECO:0000256" key="2">
    <source>
        <dbReference type="ARBA" id="ARBA00008653"/>
    </source>
</evidence>
<feature type="binding site" evidence="15">
    <location>
        <position position="457"/>
    </location>
    <ligand>
        <name>Mg(2+)</name>
        <dbReference type="ChEBI" id="CHEBI:18420"/>
        <note>shared with alpha subunit</note>
    </ligand>
</feature>
<dbReference type="Pfam" id="PF01588">
    <property type="entry name" value="tRNA_bind"/>
    <property type="match status" value="1"/>
</dbReference>
<dbReference type="EC" id="6.1.1.20" evidence="15"/>
<dbReference type="SUPFAM" id="SSF56037">
    <property type="entry name" value="PheT/TilS domain"/>
    <property type="match status" value="1"/>
</dbReference>
<dbReference type="SMART" id="SM00874">
    <property type="entry name" value="B5"/>
    <property type="match status" value="1"/>
</dbReference>
<dbReference type="Gene3D" id="3.30.56.10">
    <property type="match status" value="2"/>
</dbReference>
<evidence type="ECO:0000256" key="7">
    <source>
        <dbReference type="ARBA" id="ARBA00022723"/>
    </source>
</evidence>
<keyword evidence="5 16" id="KW-0820">tRNA-binding</keyword>
<dbReference type="PROSITE" id="PS51447">
    <property type="entry name" value="FDX_ACB"/>
    <property type="match status" value="1"/>
</dbReference>
<evidence type="ECO:0000256" key="13">
    <source>
        <dbReference type="ARBA" id="ARBA00023146"/>
    </source>
</evidence>
<dbReference type="Gene3D" id="2.40.50.140">
    <property type="entry name" value="Nucleic acid-binding proteins"/>
    <property type="match status" value="1"/>
</dbReference>
<keyword evidence="9 15" id="KW-0067">ATP-binding</keyword>
<keyword evidence="4 15" id="KW-0963">Cytoplasm</keyword>
<dbReference type="InterPro" id="IPR045864">
    <property type="entry name" value="aa-tRNA-synth_II/BPL/LPL"/>
</dbReference>
<keyword evidence="10 15" id="KW-0460">Magnesium</keyword>
<feature type="binding site" evidence="15">
    <location>
        <position position="467"/>
    </location>
    <ligand>
        <name>Mg(2+)</name>
        <dbReference type="ChEBI" id="CHEBI:18420"/>
        <note>shared with alpha subunit</note>
    </ligand>
</feature>
<dbReference type="OrthoDB" id="9805455at2"/>
<dbReference type="SMART" id="SM00896">
    <property type="entry name" value="FDX-ACB"/>
    <property type="match status" value="1"/>
</dbReference>
<evidence type="ECO:0000256" key="3">
    <source>
        <dbReference type="ARBA" id="ARBA00011209"/>
    </source>
</evidence>
<dbReference type="CDD" id="cd02796">
    <property type="entry name" value="tRNA_bind_bactPheRS"/>
    <property type="match status" value="1"/>
</dbReference>
<comment type="subcellular location">
    <subcellularLocation>
        <location evidence="1 15">Cytoplasm</location>
    </subcellularLocation>
</comment>
<dbReference type="InterPro" id="IPR036690">
    <property type="entry name" value="Fdx_antiC-bd_sf"/>
</dbReference>
<gene>
    <name evidence="15" type="primary">pheT</name>
    <name evidence="21" type="ORF">DFR46_2169</name>
</gene>
<dbReference type="NCBIfam" id="NF045760">
    <property type="entry name" value="YtpR"/>
    <property type="match status" value="1"/>
</dbReference>
<feature type="domain" description="FDX-ACB" evidence="19">
    <location>
        <begin position="703"/>
        <end position="795"/>
    </location>
</feature>
<dbReference type="Proteomes" id="UP000256310">
    <property type="component" value="Unassembled WGS sequence"/>
</dbReference>
<evidence type="ECO:0000313" key="22">
    <source>
        <dbReference type="Proteomes" id="UP000256310"/>
    </source>
</evidence>
<evidence type="ECO:0000259" key="19">
    <source>
        <dbReference type="PROSITE" id="PS51447"/>
    </source>
</evidence>
<evidence type="ECO:0000256" key="9">
    <source>
        <dbReference type="ARBA" id="ARBA00022840"/>
    </source>
</evidence>
<dbReference type="InterPro" id="IPR005121">
    <property type="entry name" value="Fdx_antiC-bd"/>
</dbReference>
<evidence type="ECO:0000256" key="8">
    <source>
        <dbReference type="ARBA" id="ARBA00022741"/>
    </source>
</evidence>
<keyword evidence="12 15" id="KW-0648">Protein biosynthesis</keyword>
<evidence type="ECO:0000256" key="10">
    <source>
        <dbReference type="ARBA" id="ARBA00022842"/>
    </source>
</evidence>
<evidence type="ECO:0000256" key="12">
    <source>
        <dbReference type="ARBA" id="ARBA00022917"/>
    </source>
</evidence>
<comment type="similarity">
    <text evidence="2 15">Belongs to the phenylalanyl-tRNA synthetase beta subunit family. Type 1 subfamily.</text>
</comment>
<dbReference type="SUPFAM" id="SSF54991">
    <property type="entry name" value="Anticodon-binding domain of PheRS"/>
    <property type="match status" value="1"/>
</dbReference>
<sequence length="796" mass="84547">MKFTLGWLKEHLDTEADLDTILETLTAIGLEVEGVENPGAQIGDFRIARVVSAEKHPNADKLQLLKVDTGSGDPVQVVCGAPNARAGMVGVFAAPGMYVPGIDVTLGPAKIRDVESFGMMCSERELELSDAHEGVIDLGDEAAANVGESYAIWAGLDDPVIDIAITPNRQDCMGVYGVARDLAAAGLGTLKPLQVSDITANTPCSIEIRTDDPEGCPAFFGRSVSGVANGPSPAWMQKRLRAIGQKPISALVDITNYIMIDHGRPLHVYDRAKLGKAIFARRAEDGETVVALNGKEYRLDDSMTVIADENSVHDIGGIMGGEHSGVQPETTDIVIECAYFTPERIALTGQRLGLMSDARARFERGVDPAFLDDGLAIATQLVLDICGGEASAKVEAGAPPLETKAVAYDPELCATLGGLSVPFDTQRASLEALGFTVEGPKEKGAPFAVSVPSWRRDIVGAPDLVEEVLRLEGFDAIPSTALPRKEGVATPTASPEQKRERKVRRAAAARGLNEAVTWSFIPEAEAALSGEAPWVLANPISEDMKVMRTSMIPGLAAAAKRNADRGAASIRLFEIGRRYLAEDERPTLGLILAGAKDARHWQGGGAPFDAYDAKAEILALLDAAGAPTANLQLFGDTSPLYHPGRSGRLCLGPKNMLAEFGELHPATLKALDLDGPAMAAELYLDAVPMPRSSGHMRPAFTPPALQAVTRDFAFLLDSDTPAGDLLRTVRSADKQVLVDARIFDVFTGKGVAEGKKSVAIEVTLQPGEKSFTEEELKAISDKVVKAAEKVGGELRG</sequence>
<accession>A0A3D9FJ51</accession>
<dbReference type="InterPro" id="IPR020825">
    <property type="entry name" value="Phe-tRNA_synthase-like_B3/B4"/>
</dbReference>
<dbReference type="Pfam" id="PF03147">
    <property type="entry name" value="FDX-ACB"/>
    <property type="match status" value="1"/>
</dbReference>
<evidence type="ECO:0000256" key="4">
    <source>
        <dbReference type="ARBA" id="ARBA00022490"/>
    </source>
</evidence>
<organism evidence="21 22">
    <name type="scientific">Parasphingopyxis lamellibrachiae</name>
    <dbReference type="NCBI Taxonomy" id="680125"/>
    <lineage>
        <taxon>Bacteria</taxon>
        <taxon>Pseudomonadati</taxon>
        <taxon>Pseudomonadota</taxon>
        <taxon>Alphaproteobacteria</taxon>
        <taxon>Sphingomonadales</taxon>
        <taxon>Sphingomonadaceae</taxon>
        <taxon>Parasphingopyxis</taxon>
    </lineage>
</organism>
<keyword evidence="8 15" id="KW-0547">Nucleotide-binding</keyword>
<evidence type="ECO:0000256" key="6">
    <source>
        <dbReference type="ARBA" id="ARBA00022598"/>
    </source>
</evidence>
<dbReference type="InterPro" id="IPR033714">
    <property type="entry name" value="tRNA_bind_bactPheRS"/>
</dbReference>
<evidence type="ECO:0000256" key="15">
    <source>
        <dbReference type="HAMAP-Rule" id="MF_00283"/>
    </source>
</evidence>
<dbReference type="Pfam" id="PF03483">
    <property type="entry name" value="B3_4"/>
    <property type="match status" value="1"/>
</dbReference>
<dbReference type="SUPFAM" id="SSF55681">
    <property type="entry name" value="Class II aaRS and biotin synthetases"/>
    <property type="match status" value="1"/>
</dbReference>
<dbReference type="GO" id="GO:0005524">
    <property type="term" value="F:ATP binding"/>
    <property type="evidence" value="ECO:0007669"/>
    <property type="project" value="UniProtKB-UniRule"/>
</dbReference>
<dbReference type="GO" id="GO:0000287">
    <property type="term" value="F:magnesium ion binding"/>
    <property type="evidence" value="ECO:0007669"/>
    <property type="project" value="UniProtKB-UniRule"/>
</dbReference>
<dbReference type="Gene3D" id="3.30.930.10">
    <property type="entry name" value="Bira Bifunctional Protein, Domain 2"/>
    <property type="match status" value="1"/>
</dbReference>
<dbReference type="GO" id="GO:0000049">
    <property type="term" value="F:tRNA binding"/>
    <property type="evidence" value="ECO:0007669"/>
    <property type="project" value="UniProtKB-UniRule"/>
</dbReference>
<dbReference type="GO" id="GO:0009328">
    <property type="term" value="C:phenylalanine-tRNA ligase complex"/>
    <property type="evidence" value="ECO:0007669"/>
    <property type="project" value="TreeGrafter"/>
</dbReference>
<dbReference type="GO" id="GO:0004826">
    <property type="term" value="F:phenylalanine-tRNA ligase activity"/>
    <property type="evidence" value="ECO:0007669"/>
    <property type="project" value="UniProtKB-UniRule"/>
</dbReference>
<evidence type="ECO:0000313" key="21">
    <source>
        <dbReference type="EMBL" id="RED17131.1"/>
    </source>
</evidence>
<dbReference type="InterPro" id="IPR004532">
    <property type="entry name" value="Phe-tRNA-ligase_IIc_bsu_bact"/>
</dbReference>
<comment type="subunit">
    <text evidence="3 15">Tetramer of two alpha and two beta subunits.</text>
</comment>
<dbReference type="InterPro" id="IPR002547">
    <property type="entry name" value="tRNA-bd_dom"/>
</dbReference>
<keyword evidence="7 15" id="KW-0479">Metal-binding</keyword>
<dbReference type="SUPFAM" id="SSF50249">
    <property type="entry name" value="Nucleic acid-binding proteins"/>
    <property type="match status" value="1"/>
</dbReference>
<dbReference type="HAMAP" id="MF_00283">
    <property type="entry name" value="Phe_tRNA_synth_beta1"/>
    <property type="match status" value="1"/>
</dbReference>
<evidence type="ECO:0000256" key="17">
    <source>
        <dbReference type="SAM" id="MobiDB-lite"/>
    </source>
</evidence>
<keyword evidence="11 16" id="KW-0694">RNA-binding</keyword>
<dbReference type="InterPro" id="IPR005146">
    <property type="entry name" value="B3/B4_tRNA-bd"/>
</dbReference>
<dbReference type="InterPro" id="IPR045060">
    <property type="entry name" value="Phe-tRNA-ligase_IIc_bsu"/>
</dbReference>
<feature type="binding site" evidence="15">
    <location>
        <position position="463"/>
    </location>
    <ligand>
        <name>Mg(2+)</name>
        <dbReference type="ChEBI" id="CHEBI:18420"/>
        <note>shared with alpha subunit</note>
    </ligand>
</feature>